<dbReference type="InterPro" id="IPR017900">
    <property type="entry name" value="4Fe4S_Fe_S_CS"/>
</dbReference>
<dbReference type="Gene3D" id="1.10.1060.10">
    <property type="entry name" value="Alpha-helical ferredoxin"/>
    <property type="match status" value="1"/>
</dbReference>
<dbReference type="NCBIfam" id="TIGR02745">
    <property type="entry name" value="ccoG_rdxA_fixG"/>
    <property type="match status" value="1"/>
</dbReference>
<dbReference type="PANTHER" id="PTHR30176:SF3">
    <property type="entry name" value="FERREDOXIN-TYPE PROTEIN NAPH"/>
    <property type="match status" value="1"/>
</dbReference>
<feature type="transmembrane region" description="Helical" evidence="7">
    <location>
        <begin position="20"/>
        <end position="44"/>
    </location>
</feature>
<dbReference type="Pfam" id="PF13746">
    <property type="entry name" value="Fer4_18"/>
    <property type="match status" value="1"/>
</dbReference>
<keyword evidence="10" id="KW-1185">Reference proteome</keyword>
<dbReference type="InterPro" id="IPR032879">
    <property type="entry name" value="FixG_C"/>
</dbReference>
<dbReference type="STRING" id="572480.Arnit_3027"/>
<evidence type="ECO:0000313" key="9">
    <source>
        <dbReference type="EMBL" id="ADG94675.1"/>
    </source>
</evidence>
<keyword evidence="2" id="KW-0004">4Fe-4S</keyword>
<keyword evidence="6" id="KW-0411">Iron-sulfur</keyword>
<keyword evidence="3" id="KW-0479">Metal-binding</keyword>
<protein>
    <submittedName>
        <fullName evidence="9">Cytochrome c oxidase accessory protein CcoG</fullName>
    </submittedName>
</protein>
<dbReference type="Pfam" id="PF11614">
    <property type="entry name" value="FixG_C"/>
    <property type="match status" value="1"/>
</dbReference>
<dbReference type="InterPro" id="IPR017896">
    <property type="entry name" value="4Fe4S_Fe-S-bd"/>
</dbReference>
<dbReference type="OrthoDB" id="9811700at2"/>
<dbReference type="PANTHER" id="PTHR30176">
    <property type="entry name" value="FERREDOXIN-TYPE PROTEIN NAPH"/>
    <property type="match status" value="1"/>
</dbReference>
<evidence type="ECO:0000256" key="2">
    <source>
        <dbReference type="ARBA" id="ARBA00022485"/>
    </source>
</evidence>
<feature type="transmembrane region" description="Helical" evidence="7">
    <location>
        <begin position="64"/>
        <end position="90"/>
    </location>
</feature>
<dbReference type="GO" id="GO:0005886">
    <property type="term" value="C:plasma membrane"/>
    <property type="evidence" value="ECO:0007669"/>
    <property type="project" value="TreeGrafter"/>
</dbReference>
<evidence type="ECO:0000256" key="5">
    <source>
        <dbReference type="ARBA" id="ARBA00023004"/>
    </source>
</evidence>
<keyword evidence="7" id="KW-1133">Transmembrane helix</keyword>
<dbReference type="EMBL" id="CP001999">
    <property type="protein sequence ID" value="ADG94675.1"/>
    <property type="molecule type" value="Genomic_DNA"/>
</dbReference>
<keyword evidence="1" id="KW-0813">Transport</keyword>
<keyword evidence="7" id="KW-0812">Transmembrane</keyword>
<evidence type="ECO:0000256" key="3">
    <source>
        <dbReference type="ARBA" id="ARBA00022723"/>
    </source>
</evidence>
<dbReference type="GO" id="GO:0046872">
    <property type="term" value="F:metal ion binding"/>
    <property type="evidence" value="ECO:0007669"/>
    <property type="project" value="UniProtKB-KW"/>
</dbReference>
<dbReference type="Proteomes" id="UP000000939">
    <property type="component" value="Chromosome"/>
</dbReference>
<keyword evidence="7" id="KW-0472">Membrane</keyword>
<dbReference type="eggNOG" id="COG0348">
    <property type="taxonomic scope" value="Bacteria"/>
</dbReference>
<dbReference type="SUPFAM" id="SSF54862">
    <property type="entry name" value="4Fe-4S ferredoxins"/>
    <property type="match status" value="1"/>
</dbReference>
<evidence type="ECO:0000256" key="1">
    <source>
        <dbReference type="ARBA" id="ARBA00022448"/>
    </source>
</evidence>
<dbReference type="AlphaFoldDB" id="D5V7Q5"/>
<sequence>MASESVQIAKKTPYRFKRYYVYLAVTIMALAIPFIRINGNHIFLLSFDKKQLHLMGIAFDMQELYMMPFLLMLLFLGIFAATAIGGRAWCGWACPQTIFRVVYRDLIESTLLKLKRIKNKQKEPDYSKAENASKKIVGVILWAILALFAAADFMWYFVPPEDFFSYIQNPSEHMFLIGIVLSIAAFLVYDVVKLKEDFCVYVCPYSRVQSVLYDDNTLQAIYSTNRGGNIYNESKEKIIFKEKDLPDPANECTTCESCVTVCPTHIDIRKGLQLECINCLECVDACTSVMGKLGKESLVQWTSTNSIKNNIPTKVVRKSTVMYSIALLIVIGLLFVMGGEKEYMLLNINKTTQLYQVKKDHLVTNNFIFLFQNTDSKRHKYALEIVDNKNIFIERFHPFSLGAGKLAKKVVILGTKADLVDDNTKDTPITVTIRAYAQDEPDRVQVFRKAVFIYPREDVLRKKEAILNK</sequence>
<reference evidence="9 10" key="1">
    <citation type="journal article" date="2010" name="Stand. Genomic Sci.">
        <title>Complete genome sequence of Arcobacter nitrofigilis type strain (CI).</title>
        <authorList>
            <person name="Pati A."/>
            <person name="Gronow S."/>
            <person name="Lapidus A."/>
            <person name="Copeland A."/>
            <person name="Glavina Del Rio T."/>
            <person name="Nolan M."/>
            <person name="Lucas S."/>
            <person name="Tice H."/>
            <person name="Cheng J.F."/>
            <person name="Han C."/>
            <person name="Chertkov O."/>
            <person name="Bruce D."/>
            <person name="Tapia R."/>
            <person name="Goodwin L."/>
            <person name="Pitluck S."/>
            <person name="Liolios K."/>
            <person name="Ivanova N."/>
            <person name="Mavromatis K."/>
            <person name="Chen A."/>
            <person name="Palaniappan K."/>
            <person name="Land M."/>
            <person name="Hauser L."/>
            <person name="Chang Y.J."/>
            <person name="Jeffries C.D."/>
            <person name="Detter J.C."/>
            <person name="Rohde M."/>
            <person name="Goker M."/>
            <person name="Bristow J."/>
            <person name="Eisen J.A."/>
            <person name="Markowitz V."/>
            <person name="Hugenholtz P."/>
            <person name="Klenk H.P."/>
            <person name="Kyrpides N.C."/>
        </authorList>
    </citation>
    <scope>NUCLEOTIDE SEQUENCE [LARGE SCALE GENOMIC DNA]</scope>
    <source>
        <strain evidence="10">ATCC 33309 / DSM 7299 / CCUG 15893 / LMG 7604 / NCTC 12251 / CI</strain>
    </source>
</reference>
<evidence type="ECO:0000256" key="4">
    <source>
        <dbReference type="ARBA" id="ARBA00022982"/>
    </source>
</evidence>
<accession>D5V7Q5</accession>
<evidence type="ECO:0000256" key="6">
    <source>
        <dbReference type="ARBA" id="ARBA00023014"/>
    </source>
</evidence>
<dbReference type="Pfam" id="PF12801">
    <property type="entry name" value="Fer4_5"/>
    <property type="match status" value="1"/>
</dbReference>
<dbReference type="InterPro" id="IPR014116">
    <property type="entry name" value="Cyt_c_oxidase_cbb3_FixG"/>
</dbReference>
<name>D5V7Q5_ARCNC</name>
<keyword evidence="5" id="KW-0408">Iron</keyword>
<feature type="transmembrane region" description="Helical" evidence="7">
    <location>
        <begin position="136"/>
        <end position="158"/>
    </location>
</feature>
<dbReference type="PROSITE" id="PS51379">
    <property type="entry name" value="4FE4S_FER_2"/>
    <property type="match status" value="1"/>
</dbReference>
<dbReference type="InterPro" id="IPR051684">
    <property type="entry name" value="Electron_Trans/Redox"/>
</dbReference>
<dbReference type="Gene3D" id="2.60.40.10">
    <property type="entry name" value="Immunoglobulins"/>
    <property type="match status" value="1"/>
</dbReference>
<feature type="domain" description="4Fe-4S ferredoxin-type" evidence="8">
    <location>
        <begin position="242"/>
        <end position="271"/>
    </location>
</feature>
<dbReference type="RefSeq" id="WP_013136820.1">
    <property type="nucleotide sequence ID" value="NC_014166.1"/>
</dbReference>
<feature type="transmembrane region" description="Helical" evidence="7">
    <location>
        <begin position="321"/>
        <end position="339"/>
    </location>
</feature>
<dbReference type="KEGG" id="ant:Arnit_3027"/>
<keyword evidence="4" id="KW-0249">Electron transport</keyword>
<proteinExistence type="predicted"/>
<organism evidence="9 10">
    <name type="scientific">Arcobacter nitrofigilis (strain ATCC 33309 / DSM 7299 / CCUG 15893 / LMG 7604 / NCTC 12251 / CI)</name>
    <name type="common">Campylobacter nitrofigilis</name>
    <dbReference type="NCBI Taxonomy" id="572480"/>
    <lineage>
        <taxon>Bacteria</taxon>
        <taxon>Pseudomonadati</taxon>
        <taxon>Campylobacterota</taxon>
        <taxon>Epsilonproteobacteria</taxon>
        <taxon>Campylobacterales</taxon>
        <taxon>Arcobacteraceae</taxon>
        <taxon>Arcobacter</taxon>
    </lineage>
</organism>
<evidence type="ECO:0000313" key="10">
    <source>
        <dbReference type="Proteomes" id="UP000000939"/>
    </source>
</evidence>
<dbReference type="PROSITE" id="PS00198">
    <property type="entry name" value="4FE4S_FER_1"/>
    <property type="match status" value="1"/>
</dbReference>
<evidence type="ECO:0000256" key="7">
    <source>
        <dbReference type="SAM" id="Phobius"/>
    </source>
</evidence>
<dbReference type="InterPro" id="IPR013783">
    <property type="entry name" value="Ig-like_fold"/>
</dbReference>
<dbReference type="HOGENOM" id="CLU_032118_2_1_7"/>
<feature type="transmembrane region" description="Helical" evidence="7">
    <location>
        <begin position="173"/>
        <end position="192"/>
    </location>
</feature>
<dbReference type="GO" id="GO:0051539">
    <property type="term" value="F:4 iron, 4 sulfur cluster binding"/>
    <property type="evidence" value="ECO:0007669"/>
    <property type="project" value="UniProtKB-KW"/>
</dbReference>
<evidence type="ECO:0000259" key="8">
    <source>
        <dbReference type="PROSITE" id="PS51379"/>
    </source>
</evidence>
<dbReference type="InterPro" id="IPR009051">
    <property type="entry name" value="Helical_ferredxn"/>
</dbReference>
<gene>
    <name evidence="9" type="ordered locus">Arnit_3027</name>
</gene>